<keyword evidence="1" id="KW-0472">Membrane</keyword>
<evidence type="ECO:0000256" key="1">
    <source>
        <dbReference type="SAM" id="Phobius"/>
    </source>
</evidence>
<comment type="caution">
    <text evidence="2">The sequence shown here is derived from an EMBL/GenBank/DDBJ whole genome shotgun (WGS) entry which is preliminary data.</text>
</comment>
<feature type="transmembrane region" description="Helical" evidence="1">
    <location>
        <begin position="245"/>
        <end position="264"/>
    </location>
</feature>
<feature type="transmembrane region" description="Helical" evidence="1">
    <location>
        <begin position="304"/>
        <end position="323"/>
    </location>
</feature>
<sequence>MLNEPVVATMIILALIAVGEVVSIKTRARVPMLLVVLLGYLVLLWVGVFPQDLVANSTFSTVGAVLIAPLIVHMGTLIPMKIIRQQYKSVIIALLGIIIAAGTILLTVSPIFGYKTAAAGTGPLTGGIIAFVVTSEKLQALGLTALVTIPVLILSLQSLIGLPLTTHFLRRYAVKVKAEMGNKPFVAATAEAAVQYEPVGRKENTEEAPAKKSWIPDRYATPSILLFQLFFGGSIAVVAGSLTGVHYSIWALVIGLVGTLSGFYRDKMMERANSFGVGMVGVIFVIIPSMNQVTFGLFLQNLPAVFTILLIGAAGIILGGYVGSKLVKWDVTKGIPVALTAMYGFPGDYLVCEEVSRSVGETKEEQEHIFNEILSPMLVGGFTTVTIASIVIASVLMGTLS</sequence>
<feature type="transmembrane region" description="Helical" evidence="1">
    <location>
        <begin position="30"/>
        <end position="48"/>
    </location>
</feature>
<dbReference type="InterPro" id="IPR049576">
    <property type="entry name" value="HDC-like"/>
</dbReference>
<keyword evidence="1" id="KW-0812">Transmembrane</keyword>
<keyword evidence="1" id="KW-1133">Transmembrane helix</keyword>
<feature type="transmembrane region" description="Helical" evidence="1">
    <location>
        <begin position="373"/>
        <end position="397"/>
    </location>
</feature>
<protein>
    <submittedName>
        <fullName evidence="2">Uncharacterized protein</fullName>
    </submittedName>
</protein>
<evidence type="ECO:0000313" key="3">
    <source>
        <dbReference type="Proteomes" id="UP000308230"/>
    </source>
</evidence>
<feature type="transmembrane region" description="Helical" evidence="1">
    <location>
        <begin position="276"/>
        <end position="298"/>
    </location>
</feature>
<keyword evidence="3" id="KW-1185">Reference proteome</keyword>
<feature type="transmembrane region" description="Helical" evidence="1">
    <location>
        <begin position="6"/>
        <end position="23"/>
    </location>
</feature>
<feature type="transmembrane region" description="Helical" evidence="1">
    <location>
        <begin position="54"/>
        <end position="78"/>
    </location>
</feature>
<feature type="transmembrane region" description="Helical" evidence="1">
    <location>
        <begin position="219"/>
        <end position="239"/>
    </location>
</feature>
<dbReference type="Proteomes" id="UP000308230">
    <property type="component" value="Unassembled WGS sequence"/>
</dbReference>
<feature type="transmembrane region" description="Helical" evidence="1">
    <location>
        <begin position="90"/>
        <end position="112"/>
    </location>
</feature>
<dbReference type="CDD" id="cd21416">
    <property type="entry name" value="HDC_protein"/>
    <property type="match status" value="1"/>
</dbReference>
<reference evidence="2 3" key="1">
    <citation type="submission" date="2019-04" db="EMBL/GenBank/DDBJ databases">
        <title>Bacillus caeni sp. nov., a bacterium isolated from mangrove sediment.</title>
        <authorList>
            <person name="Huang H."/>
            <person name="Mo K."/>
            <person name="Hu Y."/>
        </authorList>
    </citation>
    <scope>NUCLEOTIDE SEQUENCE [LARGE SCALE GENOMIC DNA]</scope>
    <source>
        <strain evidence="2 3">HB172195</strain>
    </source>
</reference>
<feature type="transmembrane region" description="Helical" evidence="1">
    <location>
        <begin position="140"/>
        <end position="162"/>
    </location>
</feature>
<name>A0A5R9FA30_9BACL</name>
<dbReference type="AlphaFoldDB" id="A0A5R9FA30"/>
<evidence type="ECO:0000313" key="2">
    <source>
        <dbReference type="EMBL" id="TLS36515.1"/>
    </source>
</evidence>
<dbReference type="EMBL" id="SWLG01000010">
    <property type="protein sequence ID" value="TLS36515.1"/>
    <property type="molecule type" value="Genomic_DNA"/>
</dbReference>
<dbReference type="OrthoDB" id="3243277at2"/>
<gene>
    <name evidence="2" type="ORF">FCL54_14980</name>
</gene>
<accession>A0A5R9FA30</accession>
<dbReference type="RefSeq" id="WP_138127550.1">
    <property type="nucleotide sequence ID" value="NZ_SWLG01000010.1"/>
</dbReference>
<organism evidence="2 3">
    <name type="scientific">Exobacillus caeni</name>
    <dbReference type="NCBI Taxonomy" id="2574798"/>
    <lineage>
        <taxon>Bacteria</taxon>
        <taxon>Bacillati</taxon>
        <taxon>Bacillota</taxon>
        <taxon>Bacilli</taxon>
        <taxon>Bacillales</taxon>
        <taxon>Guptibacillaceae</taxon>
        <taxon>Exobacillus</taxon>
    </lineage>
</organism>
<proteinExistence type="predicted"/>